<feature type="region of interest" description="Disordered" evidence="1">
    <location>
        <begin position="98"/>
        <end position="128"/>
    </location>
</feature>
<accession>A0A0H5DR02</accession>
<evidence type="ECO:0000256" key="1">
    <source>
        <dbReference type="SAM" id="MobiDB-lite"/>
    </source>
</evidence>
<evidence type="ECO:0000313" key="2">
    <source>
        <dbReference type="EMBL" id="CRX39086.1"/>
    </source>
</evidence>
<organism evidence="2 3">
    <name type="scientific">Estrella lausannensis</name>
    <dbReference type="NCBI Taxonomy" id="483423"/>
    <lineage>
        <taxon>Bacteria</taxon>
        <taxon>Pseudomonadati</taxon>
        <taxon>Chlamydiota</taxon>
        <taxon>Chlamydiia</taxon>
        <taxon>Parachlamydiales</taxon>
        <taxon>Candidatus Criblamydiaceae</taxon>
        <taxon>Estrella</taxon>
    </lineage>
</organism>
<proteinExistence type="predicted"/>
<gene>
    <name evidence="2" type="ORF">ELAC_1759</name>
</gene>
<reference evidence="3" key="1">
    <citation type="submission" date="2015-06" db="EMBL/GenBank/DDBJ databases">
        <authorList>
            <person name="Bertelli C."/>
        </authorList>
    </citation>
    <scope>NUCLEOTIDE SEQUENCE [LARGE SCALE GENOMIC DNA]</scope>
    <source>
        <strain evidence="3">CRIB-30</strain>
    </source>
</reference>
<keyword evidence="3" id="KW-1185">Reference proteome</keyword>
<dbReference type="Proteomes" id="UP000220251">
    <property type="component" value="Unassembled WGS sequence"/>
</dbReference>
<protein>
    <submittedName>
        <fullName evidence="2">Uncharacterized protein</fullName>
    </submittedName>
</protein>
<dbReference type="AlphaFoldDB" id="A0A0H5DR02"/>
<dbReference type="RefSeq" id="WP_098038938.1">
    <property type="nucleotide sequence ID" value="NZ_CWGJ01000025.1"/>
</dbReference>
<name>A0A0H5DR02_9BACT</name>
<sequence>MYFPPSSFASTHRLSSTPEVFARDAAKEPDRQEWEDAPDEAADVAEVGGVVNAGEYAEVYNPSSQADSFPSALVQQSSLFTSVSHVARQGIENQSFPKIADDSLSPRGTETRGRKFSATSSSKSILPEGSKLRPQIISPITSAKRVEGPSSVTPVHIPSVKFYAHDLDGAVVKTSNDPGSAVQPQGVPQKKDVTFIGPNGLTREVYEAFLAAVANFSEDDVDLYTQCTFKELMQARKESGLPYFIAVVYADSSKGGLPSIVDGISFLRDYFRWGRVCHPTTRRPITSFLIFKSSRGNPFKLFCSGNNIRECRDHFAKWINACDPDLKPILRGRERFYMACYYQDLAERALRDIDALAKRRPLTNLEIFKQMEKREHFLDKHQYWLEKSADDEYLIAYVNLAYHYLTCFEDNSDAVKMALMYLRKAVAKVDYISPKTEKILLACLEVFLDYPELCSEDIDRVKILLDINTRSSAAERTEQPSSGCFSDHQ</sequence>
<evidence type="ECO:0000313" key="3">
    <source>
        <dbReference type="Proteomes" id="UP000220251"/>
    </source>
</evidence>
<dbReference type="EMBL" id="CWGJ01000025">
    <property type="protein sequence ID" value="CRX39086.1"/>
    <property type="molecule type" value="Genomic_DNA"/>
</dbReference>